<feature type="domain" description="Mur ligase N-terminal catalytic" evidence="12">
    <location>
        <begin position="37"/>
        <end position="102"/>
    </location>
</feature>
<keyword evidence="5 10" id="KW-0067">ATP-binding</keyword>
<dbReference type="AlphaFoldDB" id="A0A369CHM8"/>
<dbReference type="InterPro" id="IPR004101">
    <property type="entry name" value="Mur_ligase_C"/>
</dbReference>
<evidence type="ECO:0000256" key="5">
    <source>
        <dbReference type="ARBA" id="ARBA00022840"/>
    </source>
</evidence>
<dbReference type="UniPathway" id="UPA00219"/>
<dbReference type="InterPro" id="IPR036615">
    <property type="entry name" value="Mur_ligase_C_dom_sf"/>
</dbReference>
<evidence type="ECO:0000256" key="2">
    <source>
        <dbReference type="ARBA" id="ARBA00022598"/>
    </source>
</evidence>
<dbReference type="SUPFAM" id="SSF53244">
    <property type="entry name" value="MurD-like peptide ligases, peptide-binding domain"/>
    <property type="match status" value="1"/>
</dbReference>
<organism evidence="15 16">
    <name type="scientific">Thioalbus denitrificans</name>
    <dbReference type="NCBI Taxonomy" id="547122"/>
    <lineage>
        <taxon>Bacteria</taxon>
        <taxon>Pseudomonadati</taxon>
        <taxon>Pseudomonadota</taxon>
        <taxon>Gammaproteobacteria</taxon>
        <taxon>Chromatiales</taxon>
        <taxon>Ectothiorhodospiraceae</taxon>
        <taxon>Thioalbus</taxon>
    </lineage>
</organism>
<evidence type="ECO:0000256" key="11">
    <source>
        <dbReference type="RuleBase" id="RU004136"/>
    </source>
</evidence>
<feature type="domain" description="Mur ligase C-terminal" evidence="13">
    <location>
        <begin position="324"/>
        <end position="443"/>
    </location>
</feature>
<dbReference type="RefSeq" id="WP_245937163.1">
    <property type="nucleotide sequence ID" value="NZ_QPJY01000001.1"/>
</dbReference>
<reference evidence="15 16" key="1">
    <citation type="submission" date="2018-07" db="EMBL/GenBank/DDBJ databases">
        <title>Genomic Encyclopedia of Type Strains, Phase IV (KMG-IV): sequencing the most valuable type-strain genomes for metagenomic binning, comparative biology and taxonomic classification.</title>
        <authorList>
            <person name="Goeker M."/>
        </authorList>
    </citation>
    <scope>NUCLEOTIDE SEQUENCE [LARGE SCALE GENOMIC DNA]</scope>
    <source>
        <strain evidence="15 16">DSM 26407</strain>
    </source>
</reference>
<feature type="binding site" evidence="10">
    <location>
        <begin position="117"/>
        <end position="123"/>
    </location>
    <ligand>
        <name>ATP</name>
        <dbReference type="ChEBI" id="CHEBI:30616"/>
    </ligand>
</feature>
<evidence type="ECO:0000256" key="1">
    <source>
        <dbReference type="ARBA" id="ARBA00022490"/>
    </source>
</evidence>
<evidence type="ECO:0000259" key="13">
    <source>
        <dbReference type="Pfam" id="PF02875"/>
    </source>
</evidence>
<sequence length="460" mass="47501">MNASAGNVSMGYSLHFSEAAALLAGTHHGGDGLFGAVSTDTRTLAPGDLFVALTGPNFDGHDYVATARERGACAALVSRPVDDPLPQIRVADTRLALGELAAWWRTRADLPVVAVTGSSGKTTVKEMIAAILARRGPVLATRGNLNNDIGVPLTLLRLRPEHRYAVVELGANHPGEISYTTAIARPDVALVTNAGPAHLEGFGSLEGVARAKGEIYAGLAENGIGVVNAEDPFAAYWTGLLAGRRCLTFGLGDRAEVRALPLAEDADGQRFRLESPWGAAEGRLPLPGRHNLLNAAAAAAAALAVDALPGEVVAGLAGLGIIRGRLQVQAGRGGCRLIDDSYNANPGSVRAAIDVLAGCGGERVLVLGDMAELGPEAPALHAGIGRAARAAGLERLYALGPLCREAAAAFGPGAQQFDSHAALAAALEQVVHPEMTVLVKGSRSMRMERVVDALRAPAED</sequence>
<dbReference type="PANTHER" id="PTHR43024">
    <property type="entry name" value="UDP-N-ACETYLMURAMOYL-TRIPEPTIDE--D-ALANYL-D-ALANINE LIGASE"/>
    <property type="match status" value="1"/>
</dbReference>
<dbReference type="SUPFAM" id="SSF53623">
    <property type="entry name" value="MurD-like peptide ligases, catalytic domain"/>
    <property type="match status" value="1"/>
</dbReference>
<gene>
    <name evidence="10" type="primary">murF</name>
    <name evidence="15" type="ORF">DFQ59_101732</name>
</gene>
<dbReference type="InterPro" id="IPR051046">
    <property type="entry name" value="MurCDEF_CellWall_CoF430Synth"/>
</dbReference>
<proteinExistence type="inferred from homology"/>
<dbReference type="Gene3D" id="3.40.1190.10">
    <property type="entry name" value="Mur-like, catalytic domain"/>
    <property type="match status" value="1"/>
</dbReference>
<evidence type="ECO:0000259" key="12">
    <source>
        <dbReference type="Pfam" id="PF01225"/>
    </source>
</evidence>
<dbReference type="GO" id="GO:0005524">
    <property type="term" value="F:ATP binding"/>
    <property type="evidence" value="ECO:0007669"/>
    <property type="project" value="UniProtKB-UniRule"/>
</dbReference>
<evidence type="ECO:0000313" key="16">
    <source>
        <dbReference type="Proteomes" id="UP000252707"/>
    </source>
</evidence>
<evidence type="ECO:0000313" key="15">
    <source>
        <dbReference type="EMBL" id="RCX33429.1"/>
    </source>
</evidence>
<dbReference type="GO" id="GO:0071555">
    <property type="term" value="P:cell wall organization"/>
    <property type="evidence" value="ECO:0007669"/>
    <property type="project" value="UniProtKB-KW"/>
</dbReference>
<keyword evidence="2 10" id="KW-0436">Ligase</keyword>
<dbReference type="HAMAP" id="MF_02019">
    <property type="entry name" value="MurF"/>
    <property type="match status" value="1"/>
</dbReference>
<dbReference type="InterPro" id="IPR035911">
    <property type="entry name" value="MurE/MurF_N"/>
</dbReference>
<dbReference type="Gene3D" id="3.40.1390.10">
    <property type="entry name" value="MurE/MurF, N-terminal domain"/>
    <property type="match status" value="1"/>
</dbReference>
<evidence type="ECO:0000256" key="4">
    <source>
        <dbReference type="ARBA" id="ARBA00022741"/>
    </source>
</evidence>
<dbReference type="InterPro" id="IPR000713">
    <property type="entry name" value="Mur_ligase_N"/>
</dbReference>
<evidence type="ECO:0000256" key="3">
    <source>
        <dbReference type="ARBA" id="ARBA00022618"/>
    </source>
</evidence>
<comment type="function">
    <text evidence="10 11">Involved in cell wall formation. Catalyzes the final step in the synthesis of UDP-N-acetylmuramoyl-pentapeptide, the precursor of murein.</text>
</comment>
<protein>
    <recommendedName>
        <fullName evidence="10 11">UDP-N-acetylmuramoyl-tripeptide--D-alanyl-D-alanine ligase</fullName>
        <ecNumber evidence="10 11">6.3.2.10</ecNumber>
    </recommendedName>
    <alternativeName>
        <fullName evidence="10">D-alanyl-D-alanine-adding enzyme</fullName>
    </alternativeName>
</protein>
<dbReference type="InterPro" id="IPR036565">
    <property type="entry name" value="Mur-like_cat_sf"/>
</dbReference>
<dbReference type="EMBL" id="QPJY01000001">
    <property type="protein sequence ID" value="RCX33429.1"/>
    <property type="molecule type" value="Genomic_DNA"/>
</dbReference>
<comment type="pathway">
    <text evidence="10 11">Cell wall biogenesis; peptidoglycan biosynthesis.</text>
</comment>
<evidence type="ECO:0000259" key="14">
    <source>
        <dbReference type="Pfam" id="PF08245"/>
    </source>
</evidence>
<evidence type="ECO:0000256" key="10">
    <source>
        <dbReference type="HAMAP-Rule" id="MF_02019"/>
    </source>
</evidence>
<evidence type="ECO:0000256" key="7">
    <source>
        <dbReference type="ARBA" id="ARBA00022984"/>
    </source>
</evidence>
<dbReference type="GO" id="GO:0005737">
    <property type="term" value="C:cytoplasm"/>
    <property type="evidence" value="ECO:0007669"/>
    <property type="project" value="UniProtKB-SubCell"/>
</dbReference>
<comment type="subcellular location">
    <subcellularLocation>
        <location evidence="10 11">Cytoplasm</location>
    </subcellularLocation>
</comment>
<dbReference type="Pfam" id="PF08245">
    <property type="entry name" value="Mur_ligase_M"/>
    <property type="match status" value="1"/>
</dbReference>
<accession>A0A369CHM8</accession>
<dbReference type="GO" id="GO:0008360">
    <property type="term" value="P:regulation of cell shape"/>
    <property type="evidence" value="ECO:0007669"/>
    <property type="project" value="UniProtKB-KW"/>
</dbReference>
<evidence type="ECO:0000256" key="9">
    <source>
        <dbReference type="ARBA" id="ARBA00023316"/>
    </source>
</evidence>
<dbReference type="GO" id="GO:0047480">
    <property type="term" value="F:UDP-N-acetylmuramoyl-tripeptide-D-alanyl-D-alanine ligase activity"/>
    <property type="evidence" value="ECO:0007669"/>
    <property type="project" value="UniProtKB-UniRule"/>
</dbReference>
<dbReference type="InterPro" id="IPR013221">
    <property type="entry name" value="Mur_ligase_cen"/>
</dbReference>
<keyword evidence="9 10" id="KW-0961">Cell wall biogenesis/degradation</keyword>
<dbReference type="Proteomes" id="UP000252707">
    <property type="component" value="Unassembled WGS sequence"/>
</dbReference>
<keyword evidence="7 10" id="KW-0573">Peptidoglycan synthesis</keyword>
<keyword evidence="6 10" id="KW-0133">Cell shape</keyword>
<dbReference type="GO" id="GO:0051301">
    <property type="term" value="P:cell division"/>
    <property type="evidence" value="ECO:0007669"/>
    <property type="project" value="UniProtKB-KW"/>
</dbReference>
<comment type="caution">
    <text evidence="15">The sequence shown here is derived from an EMBL/GenBank/DDBJ whole genome shotgun (WGS) entry which is preliminary data.</text>
</comment>
<evidence type="ECO:0000256" key="6">
    <source>
        <dbReference type="ARBA" id="ARBA00022960"/>
    </source>
</evidence>
<keyword evidence="3 10" id="KW-0132">Cell division</keyword>
<evidence type="ECO:0000256" key="8">
    <source>
        <dbReference type="ARBA" id="ARBA00023306"/>
    </source>
</evidence>
<feature type="domain" description="Mur ligase central" evidence="14">
    <location>
        <begin position="115"/>
        <end position="302"/>
    </location>
</feature>
<dbReference type="Pfam" id="PF02875">
    <property type="entry name" value="Mur_ligase_C"/>
    <property type="match status" value="1"/>
</dbReference>
<dbReference type="GO" id="GO:0008766">
    <property type="term" value="F:UDP-N-acetylmuramoylalanyl-D-glutamyl-2,6-diaminopimelate-D-alanyl-D-alanine ligase activity"/>
    <property type="evidence" value="ECO:0007669"/>
    <property type="project" value="RHEA"/>
</dbReference>
<dbReference type="PANTHER" id="PTHR43024:SF1">
    <property type="entry name" value="UDP-N-ACETYLMURAMOYL-TRIPEPTIDE--D-ALANYL-D-ALANINE LIGASE"/>
    <property type="match status" value="1"/>
</dbReference>
<dbReference type="EC" id="6.3.2.10" evidence="10 11"/>
<keyword evidence="8 10" id="KW-0131">Cell cycle</keyword>
<dbReference type="SUPFAM" id="SSF63418">
    <property type="entry name" value="MurE/MurF N-terminal domain"/>
    <property type="match status" value="1"/>
</dbReference>
<dbReference type="Gene3D" id="3.90.190.20">
    <property type="entry name" value="Mur ligase, C-terminal domain"/>
    <property type="match status" value="1"/>
</dbReference>
<comment type="similarity">
    <text evidence="10">Belongs to the MurCDEF family. MurF subfamily.</text>
</comment>
<name>A0A369CHM8_9GAMM</name>
<dbReference type="InterPro" id="IPR005863">
    <property type="entry name" value="UDP-N-AcMur_synth"/>
</dbReference>
<dbReference type="Pfam" id="PF01225">
    <property type="entry name" value="Mur_ligase"/>
    <property type="match status" value="1"/>
</dbReference>
<dbReference type="NCBIfam" id="TIGR01143">
    <property type="entry name" value="murF"/>
    <property type="match status" value="1"/>
</dbReference>
<keyword evidence="4 10" id="KW-0547">Nucleotide-binding</keyword>
<keyword evidence="1 10" id="KW-0963">Cytoplasm</keyword>
<dbReference type="GO" id="GO:0009252">
    <property type="term" value="P:peptidoglycan biosynthetic process"/>
    <property type="evidence" value="ECO:0007669"/>
    <property type="project" value="UniProtKB-UniRule"/>
</dbReference>
<keyword evidence="16" id="KW-1185">Reference proteome</keyword>
<comment type="catalytic activity">
    <reaction evidence="10 11">
        <text>D-alanyl-D-alanine + UDP-N-acetyl-alpha-D-muramoyl-L-alanyl-gamma-D-glutamyl-meso-2,6-diaminopimelate + ATP = UDP-N-acetyl-alpha-D-muramoyl-L-alanyl-gamma-D-glutamyl-meso-2,6-diaminopimeloyl-D-alanyl-D-alanine + ADP + phosphate + H(+)</text>
        <dbReference type="Rhea" id="RHEA:28374"/>
        <dbReference type="ChEBI" id="CHEBI:15378"/>
        <dbReference type="ChEBI" id="CHEBI:30616"/>
        <dbReference type="ChEBI" id="CHEBI:43474"/>
        <dbReference type="ChEBI" id="CHEBI:57822"/>
        <dbReference type="ChEBI" id="CHEBI:61386"/>
        <dbReference type="ChEBI" id="CHEBI:83905"/>
        <dbReference type="ChEBI" id="CHEBI:456216"/>
        <dbReference type="EC" id="6.3.2.10"/>
    </reaction>
</comment>